<dbReference type="Proteomes" id="UP000005238">
    <property type="component" value="Unassembled WGS sequence"/>
</dbReference>
<accession>H3GR89</accession>
<keyword evidence="1" id="KW-0732">Signal</keyword>
<keyword evidence="3" id="KW-1185">Reference proteome</keyword>
<sequence>MFKPVAFALAAIAVSSTYAACTDGQEEISVQGIDGYFCVNGESCSAANALGLCPDVQEGLEFGSYCDLLETGVYGCKPYSDWNAPSSAEYDAPLNCTGNIAGEFPVSVQDGDGTFCSASPVCSGTIAGNCPGAQDGLPNGSVCVVIETGVYGCVLPPV</sequence>
<evidence type="ECO:0000313" key="2">
    <source>
        <dbReference type="EnsemblProtists" id="Phyra79376"/>
    </source>
</evidence>
<dbReference type="eggNOG" id="ENOG502SFHT">
    <property type="taxonomic scope" value="Eukaryota"/>
</dbReference>
<evidence type="ECO:0000313" key="3">
    <source>
        <dbReference type="Proteomes" id="UP000005238"/>
    </source>
</evidence>
<dbReference type="InParanoid" id="H3GR89"/>
<protein>
    <recommendedName>
        <fullName evidence="4">Cysteine-rich protein</fullName>
    </recommendedName>
</protein>
<dbReference type="EMBL" id="DS566036">
    <property type="status" value="NOT_ANNOTATED_CDS"/>
    <property type="molecule type" value="Genomic_DNA"/>
</dbReference>
<proteinExistence type="predicted"/>
<evidence type="ECO:0000256" key="1">
    <source>
        <dbReference type="SAM" id="SignalP"/>
    </source>
</evidence>
<dbReference type="VEuPathDB" id="FungiDB:KRP23_4034"/>
<reference evidence="3" key="1">
    <citation type="journal article" date="2006" name="Science">
        <title>Phytophthora genome sequences uncover evolutionary origins and mechanisms of pathogenesis.</title>
        <authorList>
            <person name="Tyler B.M."/>
            <person name="Tripathy S."/>
            <person name="Zhang X."/>
            <person name="Dehal P."/>
            <person name="Jiang R.H."/>
            <person name="Aerts A."/>
            <person name="Arredondo F.D."/>
            <person name="Baxter L."/>
            <person name="Bensasson D."/>
            <person name="Beynon J.L."/>
            <person name="Chapman J."/>
            <person name="Damasceno C.M."/>
            <person name="Dorrance A.E."/>
            <person name="Dou D."/>
            <person name="Dickerman A.W."/>
            <person name="Dubchak I.L."/>
            <person name="Garbelotto M."/>
            <person name="Gijzen M."/>
            <person name="Gordon S.G."/>
            <person name="Govers F."/>
            <person name="Grunwald N.J."/>
            <person name="Huang W."/>
            <person name="Ivors K.L."/>
            <person name="Jones R.W."/>
            <person name="Kamoun S."/>
            <person name="Krampis K."/>
            <person name="Lamour K.H."/>
            <person name="Lee M.K."/>
            <person name="McDonald W.H."/>
            <person name="Medina M."/>
            <person name="Meijer H.J."/>
            <person name="Nordberg E.K."/>
            <person name="Maclean D.J."/>
            <person name="Ospina-Giraldo M.D."/>
            <person name="Morris P.F."/>
            <person name="Phuntumart V."/>
            <person name="Putnam N.H."/>
            <person name="Rash S."/>
            <person name="Rose J.K."/>
            <person name="Sakihama Y."/>
            <person name="Salamov A.A."/>
            <person name="Savidor A."/>
            <person name="Scheuring C.F."/>
            <person name="Smith B.M."/>
            <person name="Sobral B.W."/>
            <person name="Terry A."/>
            <person name="Torto-Alalibo T.A."/>
            <person name="Win J."/>
            <person name="Xu Z."/>
            <person name="Zhang H."/>
            <person name="Grigoriev I.V."/>
            <person name="Rokhsar D.S."/>
            <person name="Boore J.L."/>
        </authorList>
    </citation>
    <scope>NUCLEOTIDE SEQUENCE [LARGE SCALE GENOMIC DNA]</scope>
    <source>
        <strain evidence="3">Pr102</strain>
    </source>
</reference>
<dbReference type="OMA" id="NCPGAQD"/>
<dbReference type="AlphaFoldDB" id="H3GR89"/>
<dbReference type="VEuPathDB" id="FungiDB:KRP22_2710"/>
<organism evidence="2 3">
    <name type="scientific">Phytophthora ramorum</name>
    <name type="common">Sudden oak death agent</name>
    <dbReference type="NCBI Taxonomy" id="164328"/>
    <lineage>
        <taxon>Eukaryota</taxon>
        <taxon>Sar</taxon>
        <taxon>Stramenopiles</taxon>
        <taxon>Oomycota</taxon>
        <taxon>Peronosporomycetes</taxon>
        <taxon>Peronosporales</taxon>
        <taxon>Peronosporaceae</taxon>
        <taxon>Phytophthora</taxon>
    </lineage>
</organism>
<name>H3GR89_PHYRM</name>
<reference evidence="2" key="2">
    <citation type="submission" date="2015-06" db="UniProtKB">
        <authorList>
            <consortium name="EnsemblProtists"/>
        </authorList>
    </citation>
    <scope>IDENTIFICATION</scope>
    <source>
        <strain evidence="2">Pr102</strain>
    </source>
</reference>
<feature type="signal peptide" evidence="1">
    <location>
        <begin position="1"/>
        <end position="19"/>
    </location>
</feature>
<evidence type="ECO:0008006" key="4">
    <source>
        <dbReference type="Google" id="ProtNLM"/>
    </source>
</evidence>
<feature type="chain" id="PRO_5003585909" description="Cysteine-rich protein" evidence="1">
    <location>
        <begin position="20"/>
        <end position="158"/>
    </location>
</feature>
<dbReference type="HOGENOM" id="CLU_133595_1_0_1"/>
<dbReference type="EnsemblProtists" id="Phyra79376">
    <property type="protein sequence ID" value="Phyra79376"/>
    <property type="gene ID" value="Phyra79376"/>
</dbReference>